<evidence type="ECO:0000313" key="3">
    <source>
        <dbReference type="Proteomes" id="UP000006552"/>
    </source>
</evidence>
<name>Q5NY32_AROAE</name>
<dbReference type="Proteomes" id="UP000006552">
    <property type="component" value="Chromosome"/>
</dbReference>
<reference evidence="2 3" key="1">
    <citation type="journal article" date="2005" name="Arch. Microbiol.">
        <title>The genome sequence of an anaerobic aromatic-degrading denitrifying bacterium, strain EbN1.</title>
        <authorList>
            <person name="Rabus R."/>
            <person name="Kube M."/>
            <person name="Heider J."/>
            <person name="Beck A."/>
            <person name="Heitmann K."/>
            <person name="Widdel F."/>
            <person name="Reinhardt R."/>
        </authorList>
    </citation>
    <scope>NUCLEOTIDE SEQUENCE [LARGE SCALE GENOMIC DNA]</scope>
    <source>
        <strain evidence="2 3">EbN1</strain>
    </source>
</reference>
<dbReference type="AlphaFoldDB" id="Q5NY32"/>
<dbReference type="EMBL" id="CR555306">
    <property type="protein sequence ID" value="CAI10032.1"/>
    <property type="molecule type" value="Genomic_DNA"/>
</dbReference>
<evidence type="ECO:0000313" key="2">
    <source>
        <dbReference type="EMBL" id="CAI10032.1"/>
    </source>
</evidence>
<protein>
    <submittedName>
        <fullName evidence="2">Uncharacterized protein</fullName>
    </submittedName>
</protein>
<keyword evidence="3" id="KW-1185">Reference proteome</keyword>
<gene>
    <name evidence="2" type="ORF">ebA6840</name>
</gene>
<organism evidence="2 3">
    <name type="scientific">Aromatoleum aromaticum (strain DSM 19018 / LMG 30748 / EbN1)</name>
    <name type="common">Azoarcus sp. (strain EbN1)</name>
    <dbReference type="NCBI Taxonomy" id="76114"/>
    <lineage>
        <taxon>Bacteria</taxon>
        <taxon>Pseudomonadati</taxon>
        <taxon>Pseudomonadota</taxon>
        <taxon>Betaproteobacteria</taxon>
        <taxon>Rhodocyclales</taxon>
        <taxon>Rhodocyclaceae</taxon>
        <taxon>Aromatoleum</taxon>
    </lineage>
</organism>
<proteinExistence type="predicted"/>
<dbReference type="HOGENOM" id="CLU_2646626_0_0_4"/>
<dbReference type="KEGG" id="eba:ebA6840"/>
<evidence type="ECO:0000256" key="1">
    <source>
        <dbReference type="SAM" id="MobiDB-lite"/>
    </source>
</evidence>
<feature type="region of interest" description="Disordered" evidence="1">
    <location>
        <begin position="1"/>
        <end position="22"/>
    </location>
</feature>
<sequence>MIVARGRSAGKLAPGTQRVERASGDDAGDIVCDIAMSLRVAGRHWGNVRVPGAGRVAARGLTLRRRPGREGENQRP</sequence>
<dbReference type="STRING" id="76114.ebA6840"/>
<accession>Q5NY32</accession>